<comment type="caution">
    <text evidence="1">The sequence shown here is derived from an EMBL/GenBank/DDBJ whole genome shotgun (WGS) entry which is preliminary data.</text>
</comment>
<dbReference type="Proteomes" id="UP001165064">
    <property type="component" value="Unassembled WGS sequence"/>
</dbReference>
<evidence type="ECO:0000313" key="2">
    <source>
        <dbReference type="Proteomes" id="UP001165064"/>
    </source>
</evidence>
<gene>
    <name evidence="1" type="ORF">Amon02_000175100</name>
</gene>
<keyword evidence="2" id="KW-1185">Reference proteome</keyword>
<name>A0ACB5SW28_AMBMO</name>
<protein>
    <submittedName>
        <fullName evidence="1">Unnamed protein product</fullName>
    </submittedName>
</protein>
<reference evidence="1" key="1">
    <citation type="submission" date="2023-04" db="EMBL/GenBank/DDBJ databases">
        <title>Ambrosiozyma monospora NBRC 10751.</title>
        <authorList>
            <person name="Ichikawa N."/>
            <person name="Sato H."/>
            <person name="Tonouchi N."/>
        </authorList>
    </citation>
    <scope>NUCLEOTIDE SEQUENCE</scope>
    <source>
        <strain evidence="1">NBRC 10751</strain>
    </source>
</reference>
<sequence length="166" mass="17493">MLETQKSSTGRDLSDASGIESPLPSGFVSSSAKDPQYYIRRLISSQITLDELKELDFCLSSEEVSWTQEFLSLKESPSSAAKAQAASAAPPPNPSPPPPPMSPALAKADGSTSPPPPPPPTPPPPPMFGKKGDIQPPPPPPLPQHSIIKNSATQFVAPIALDLKPR</sequence>
<accession>A0ACB5SW28</accession>
<proteinExistence type="predicted"/>
<organism evidence="1 2">
    <name type="scientific">Ambrosiozyma monospora</name>
    <name type="common">Yeast</name>
    <name type="synonym">Endomycopsis monosporus</name>
    <dbReference type="NCBI Taxonomy" id="43982"/>
    <lineage>
        <taxon>Eukaryota</taxon>
        <taxon>Fungi</taxon>
        <taxon>Dikarya</taxon>
        <taxon>Ascomycota</taxon>
        <taxon>Saccharomycotina</taxon>
        <taxon>Pichiomycetes</taxon>
        <taxon>Pichiales</taxon>
        <taxon>Pichiaceae</taxon>
        <taxon>Ambrosiozyma</taxon>
    </lineage>
</organism>
<dbReference type="EMBL" id="BSXS01000920">
    <property type="protein sequence ID" value="GME74402.1"/>
    <property type="molecule type" value="Genomic_DNA"/>
</dbReference>
<evidence type="ECO:0000313" key="1">
    <source>
        <dbReference type="EMBL" id="GME74402.1"/>
    </source>
</evidence>